<dbReference type="GO" id="GO:0042398">
    <property type="term" value="P:modified amino acid biosynthetic process"/>
    <property type="evidence" value="ECO:0007669"/>
    <property type="project" value="InterPro"/>
</dbReference>
<dbReference type="NCBIfam" id="TIGR02050">
    <property type="entry name" value="gshA_cyan_rel"/>
    <property type="match status" value="1"/>
</dbReference>
<dbReference type="GO" id="GO:0004357">
    <property type="term" value="F:glutamate-cysteine ligase activity"/>
    <property type="evidence" value="ECO:0007669"/>
    <property type="project" value="UniProtKB-EC"/>
</dbReference>
<keyword evidence="2 5" id="KW-0547">Nucleotide-binding</keyword>
<evidence type="ECO:0000256" key="2">
    <source>
        <dbReference type="ARBA" id="ARBA00022741"/>
    </source>
</evidence>
<dbReference type="EC" id="6.3.2.2" evidence="5"/>
<dbReference type="SUPFAM" id="SSF55931">
    <property type="entry name" value="Glutamine synthetase/guanido kinase"/>
    <property type="match status" value="1"/>
</dbReference>
<organism evidence="7 8">
    <name type="scientific">Nocardioides pocheonensis</name>
    <dbReference type="NCBI Taxonomy" id="661485"/>
    <lineage>
        <taxon>Bacteria</taxon>
        <taxon>Bacillati</taxon>
        <taxon>Actinomycetota</taxon>
        <taxon>Actinomycetes</taxon>
        <taxon>Propionibacteriales</taxon>
        <taxon>Nocardioidaceae</taxon>
        <taxon>Nocardioides</taxon>
    </lineage>
</organism>
<keyword evidence="3 5" id="KW-0067">ATP-binding</keyword>
<sequence>MPLRGSLSPFLRRSGPPPVRRGAKWVPRDGPGSEGWPRGDGKGALMVLSLLRNGPGPDPVPGGGPDAGPDAGTDTFGPGGELTLGVEEELLLVDEADQLVEERRSQGWIARVQELGGPGSGVVSGELFGSEIEFATVVCPDAASAAQHLADLRAALVSAGARAMAVGLHPAAPFGEPRVTHAPRYQYIGDSLAGVLRTPTAALQVHVGLPDAAAAVTAYRALRQQLPVLRALAAGSPYWHGRDSGLASARAAVIASYPRSSLPPVVRSWDEYLALTAAVLAAAEAPDPSFVWWGARIQARLGTVEIRVMDPQPSLATTAGLAALVQGIAAHALEHPVVIDVPGEVLAENDFRAMRHGLETTMADPTGSMRPVREIAAELVDQARTALRPLGADAPLAEVERILANEPEPDRQRRVHATGGMPGLLADLVERTTRGW</sequence>
<name>A0A3N0GVW4_9ACTN</name>
<dbReference type="InterPro" id="IPR014746">
    <property type="entry name" value="Gln_synth/guanido_kin_cat_dom"/>
</dbReference>
<dbReference type="EMBL" id="RJSF01000009">
    <property type="protein sequence ID" value="RNM16316.1"/>
    <property type="molecule type" value="Genomic_DNA"/>
</dbReference>
<comment type="similarity">
    <text evidence="5">Belongs to the glutamate--cysteine ligase type 2 family. YbdK subfamily.</text>
</comment>
<dbReference type="InterPro" id="IPR011793">
    <property type="entry name" value="YbdK"/>
</dbReference>
<dbReference type="Pfam" id="PF04107">
    <property type="entry name" value="GCS2"/>
    <property type="match status" value="1"/>
</dbReference>
<feature type="region of interest" description="Disordered" evidence="6">
    <location>
        <begin position="1"/>
        <end position="75"/>
    </location>
</feature>
<gene>
    <name evidence="7" type="ORF">EFL26_05050</name>
</gene>
<evidence type="ECO:0000256" key="3">
    <source>
        <dbReference type="ARBA" id="ARBA00022840"/>
    </source>
</evidence>
<dbReference type="PANTHER" id="PTHR36510">
    <property type="entry name" value="GLUTAMATE--CYSTEINE LIGASE 2-RELATED"/>
    <property type="match status" value="1"/>
</dbReference>
<reference evidence="7 8" key="1">
    <citation type="submission" date="2018-11" db="EMBL/GenBank/DDBJ databases">
        <authorList>
            <person name="Li F."/>
        </authorList>
    </citation>
    <scope>NUCLEOTIDE SEQUENCE [LARGE SCALE GENOMIC DNA]</scope>
    <source>
        <strain evidence="7 8">Gsoil 818</strain>
    </source>
</reference>
<keyword evidence="8" id="KW-1185">Reference proteome</keyword>
<dbReference type="HAMAP" id="MF_01609">
    <property type="entry name" value="Glu_cys_ligase_2"/>
    <property type="match status" value="1"/>
</dbReference>
<comment type="catalytic activity">
    <reaction evidence="4 5">
        <text>L-cysteine + L-glutamate + ATP = gamma-L-glutamyl-L-cysteine + ADP + phosphate + H(+)</text>
        <dbReference type="Rhea" id="RHEA:13285"/>
        <dbReference type="ChEBI" id="CHEBI:15378"/>
        <dbReference type="ChEBI" id="CHEBI:29985"/>
        <dbReference type="ChEBI" id="CHEBI:30616"/>
        <dbReference type="ChEBI" id="CHEBI:35235"/>
        <dbReference type="ChEBI" id="CHEBI:43474"/>
        <dbReference type="ChEBI" id="CHEBI:58173"/>
        <dbReference type="ChEBI" id="CHEBI:456216"/>
        <dbReference type="EC" id="6.3.2.2"/>
    </reaction>
</comment>
<keyword evidence="1 5" id="KW-0436">Ligase</keyword>
<accession>A0A3N0GVW4</accession>
<evidence type="ECO:0000256" key="1">
    <source>
        <dbReference type="ARBA" id="ARBA00022598"/>
    </source>
</evidence>
<comment type="caution">
    <text evidence="7">The sequence shown here is derived from an EMBL/GenBank/DDBJ whole genome shotgun (WGS) entry which is preliminary data.</text>
</comment>
<dbReference type="Gene3D" id="3.30.590.20">
    <property type="match status" value="1"/>
</dbReference>
<dbReference type="OrthoDB" id="9769628at2"/>
<evidence type="ECO:0000313" key="7">
    <source>
        <dbReference type="EMBL" id="RNM16316.1"/>
    </source>
</evidence>
<proteinExistence type="inferred from homology"/>
<evidence type="ECO:0000256" key="4">
    <source>
        <dbReference type="ARBA" id="ARBA00048819"/>
    </source>
</evidence>
<evidence type="ECO:0000256" key="5">
    <source>
        <dbReference type="HAMAP-Rule" id="MF_01609"/>
    </source>
</evidence>
<dbReference type="InterPro" id="IPR050141">
    <property type="entry name" value="GCL_type2/YbdK_subfam"/>
</dbReference>
<dbReference type="InterPro" id="IPR006336">
    <property type="entry name" value="GCS2"/>
</dbReference>
<comment type="function">
    <text evidence="5">ATP-dependent carboxylate-amine ligase which exhibits weak glutamate--cysteine ligase activity.</text>
</comment>
<dbReference type="PANTHER" id="PTHR36510:SF1">
    <property type="entry name" value="GLUTAMATE--CYSTEINE LIGASE 2-RELATED"/>
    <property type="match status" value="1"/>
</dbReference>
<protein>
    <recommendedName>
        <fullName evidence="5">Putative glutamate--cysteine ligase 2</fullName>
        <ecNumber evidence="5">6.3.2.2</ecNumber>
    </recommendedName>
    <alternativeName>
        <fullName evidence="5">Gamma-glutamylcysteine synthetase 2</fullName>
        <shortName evidence="5">GCS 2</shortName>
        <shortName evidence="5">Gamma-GCS 2</shortName>
    </alternativeName>
</protein>
<evidence type="ECO:0000313" key="8">
    <source>
        <dbReference type="Proteomes" id="UP000279994"/>
    </source>
</evidence>
<dbReference type="GO" id="GO:0005524">
    <property type="term" value="F:ATP binding"/>
    <property type="evidence" value="ECO:0007669"/>
    <property type="project" value="UniProtKB-KW"/>
</dbReference>
<dbReference type="Proteomes" id="UP000279994">
    <property type="component" value="Unassembled WGS sequence"/>
</dbReference>
<evidence type="ECO:0000256" key="6">
    <source>
        <dbReference type="SAM" id="MobiDB-lite"/>
    </source>
</evidence>
<dbReference type="AlphaFoldDB" id="A0A3N0GVW4"/>